<dbReference type="EMBL" id="PVGH01000120">
    <property type="protein sequence ID" value="PRF52822.1"/>
    <property type="molecule type" value="Genomic_DNA"/>
</dbReference>
<gene>
    <name evidence="2" type="ORF">C6Q15_31850</name>
</gene>
<name>A0A2S9M7K0_9BURK</name>
<feature type="region of interest" description="Disordered" evidence="1">
    <location>
        <begin position="1"/>
        <end position="25"/>
    </location>
</feature>
<evidence type="ECO:0000313" key="3">
    <source>
        <dbReference type="Proteomes" id="UP000238982"/>
    </source>
</evidence>
<accession>A0A2S9M7K0</accession>
<reference evidence="2 3" key="1">
    <citation type="submission" date="2018-03" db="EMBL/GenBank/DDBJ databases">
        <authorList>
            <person name="Keele B.F."/>
        </authorList>
    </citation>
    <scope>NUCLEOTIDE SEQUENCE [LARGE SCALE GENOMIC DNA]</scope>
    <source>
        <strain evidence="2 3">AU19729</strain>
    </source>
</reference>
<proteinExistence type="predicted"/>
<protein>
    <submittedName>
        <fullName evidence="2">Uncharacterized protein</fullName>
    </submittedName>
</protein>
<evidence type="ECO:0000256" key="1">
    <source>
        <dbReference type="SAM" id="MobiDB-lite"/>
    </source>
</evidence>
<feature type="compositionally biased region" description="Basic and acidic residues" evidence="1">
    <location>
        <begin position="90"/>
        <end position="102"/>
    </location>
</feature>
<dbReference type="Proteomes" id="UP000238982">
    <property type="component" value="Unassembled WGS sequence"/>
</dbReference>
<evidence type="ECO:0000313" key="2">
    <source>
        <dbReference type="EMBL" id="PRF52822.1"/>
    </source>
</evidence>
<comment type="caution">
    <text evidence="2">The sequence shown here is derived from an EMBL/GenBank/DDBJ whole genome shotgun (WGS) entry which is preliminary data.</text>
</comment>
<sequence length="120" mass="13330">MMRARRRGNSAIRRFGRQSRDRGRLLRTQTERCSGRRRTYRRARLHGCTGREDDACLSVVEKRAASRARGGVPASRASAILAAAAVADGKGPERRNRSDEPARMPAAFTDRSGFDGERDA</sequence>
<feature type="region of interest" description="Disordered" evidence="1">
    <location>
        <begin position="85"/>
        <end position="120"/>
    </location>
</feature>
<organism evidence="2 3">
    <name type="scientific">Burkholderia multivorans</name>
    <dbReference type="NCBI Taxonomy" id="87883"/>
    <lineage>
        <taxon>Bacteria</taxon>
        <taxon>Pseudomonadati</taxon>
        <taxon>Pseudomonadota</taxon>
        <taxon>Betaproteobacteria</taxon>
        <taxon>Burkholderiales</taxon>
        <taxon>Burkholderiaceae</taxon>
        <taxon>Burkholderia</taxon>
        <taxon>Burkholderia cepacia complex</taxon>
    </lineage>
</organism>
<dbReference type="AlphaFoldDB" id="A0A2S9M7K0"/>